<accession>A0A2S5KSA0</accession>
<proteinExistence type="predicted"/>
<comment type="caution">
    <text evidence="1">The sequence shown here is derived from an EMBL/GenBank/DDBJ whole genome shotgun (WGS) entry which is preliminary data.</text>
</comment>
<dbReference type="EMBL" id="PRLP01000029">
    <property type="protein sequence ID" value="PPC77593.1"/>
    <property type="molecule type" value="Genomic_DNA"/>
</dbReference>
<protein>
    <submittedName>
        <fullName evidence="1">Uncharacterized protein</fullName>
    </submittedName>
</protein>
<evidence type="ECO:0000313" key="1">
    <source>
        <dbReference type="EMBL" id="PPC77593.1"/>
    </source>
</evidence>
<dbReference type="Proteomes" id="UP000238196">
    <property type="component" value="Unassembled WGS sequence"/>
</dbReference>
<gene>
    <name evidence="1" type="ORF">C4K68_09545</name>
</gene>
<reference evidence="1 2" key="1">
    <citation type="submission" date="2018-02" db="EMBL/GenBank/DDBJ databases">
        <title>novel marine gammaproteobacteria from coastal saline agro ecosystem.</title>
        <authorList>
            <person name="Krishnan R."/>
            <person name="Ramesh Kumar N."/>
        </authorList>
    </citation>
    <scope>NUCLEOTIDE SEQUENCE [LARGE SCALE GENOMIC DNA]</scope>
    <source>
        <strain evidence="1 2">228</strain>
    </source>
</reference>
<dbReference type="AlphaFoldDB" id="A0A2S5KSA0"/>
<evidence type="ECO:0000313" key="2">
    <source>
        <dbReference type="Proteomes" id="UP000238196"/>
    </source>
</evidence>
<sequence length="119" mass="13442">MKEININNFEFVPLENVGSLFTFYLPSASDFEMLKKAKAVALHVFQSGDLFHLQLAAKSDIRSEVELLIRFTTPAPAVSNLGQTLLTDIRKIDLCYSYRKSDVEWADMHSCAADLVRKS</sequence>
<organism evidence="1 2">
    <name type="scientific">Proteobacteria bacterium 228</name>
    <dbReference type="NCBI Taxonomy" id="2083153"/>
    <lineage>
        <taxon>Bacteria</taxon>
        <taxon>Pseudomonadati</taxon>
        <taxon>Pseudomonadota</taxon>
    </lineage>
</organism>
<name>A0A2S5KSA0_9PROT</name>